<feature type="region of interest" description="Disordered" evidence="1">
    <location>
        <begin position="230"/>
        <end position="255"/>
    </location>
</feature>
<protein>
    <submittedName>
        <fullName evidence="3">Uncharacterized protein</fullName>
    </submittedName>
</protein>
<dbReference type="RefSeq" id="WP_145063550.1">
    <property type="nucleotide sequence ID" value="NZ_CP036263.1"/>
</dbReference>
<feature type="transmembrane region" description="Helical" evidence="2">
    <location>
        <begin position="12"/>
        <end position="32"/>
    </location>
</feature>
<proteinExistence type="predicted"/>
<name>A0A517N2N0_9BACT</name>
<evidence type="ECO:0000313" key="3">
    <source>
        <dbReference type="EMBL" id="QDT01396.1"/>
    </source>
</evidence>
<keyword evidence="2" id="KW-0812">Transmembrane</keyword>
<keyword evidence="4" id="KW-1185">Reference proteome</keyword>
<dbReference type="EMBL" id="CP036263">
    <property type="protein sequence ID" value="QDT01396.1"/>
    <property type="molecule type" value="Genomic_DNA"/>
</dbReference>
<gene>
    <name evidence="3" type="ORF">HG15A2_47380</name>
</gene>
<organism evidence="3 4">
    <name type="scientific">Adhaeretor mobilis</name>
    <dbReference type="NCBI Taxonomy" id="1930276"/>
    <lineage>
        <taxon>Bacteria</taxon>
        <taxon>Pseudomonadati</taxon>
        <taxon>Planctomycetota</taxon>
        <taxon>Planctomycetia</taxon>
        <taxon>Pirellulales</taxon>
        <taxon>Lacipirellulaceae</taxon>
        <taxon>Adhaeretor</taxon>
    </lineage>
</organism>
<dbReference type="KEGG" id="amob:HG15A2_47380"/>
<dbReference type="Proteomes" id="UP000319852">
    <property type="component" value="Chromosome"/>
</dbReference>
<keyword evidence="2" id="KW-1133">Transmembrane helix</keyword>
<evidence type="ECO:0000313" key="4">
    <source>
        <dbReference type="Proteomes" id="UP000319852"/>
    </source>
</evidence>
<sequence>MSEARRPRKLVYLLSGLAVALFLLVVMSIYVYPRQQELSFNPAYIGTYRGVGLHDGAGYFGKNWFRVHWETDDGISTEVLIDDYGYGPFQSYYPDGELRGTGLCLVEPNGGMEDPMPDEHDVLQGKFYAPDGSLLSEVINGTGTQTLCDAAGNIIWKLRLKAGTRREHWMFSSDGVTLSHTRYDHDELVNGAYISEHYNGKPKARGRYRSGYGSTVGNWYRFHDDGSLESITDHDTEPPAEQKFERGERFPTPKEQAEIRAIEAELEEPTP</sequence>
<keyword evidence="2" id="KW-0472">Membrane</keyword>
<accession>A0A517N2N0</accession>
<dbReference type="Gene3D" id="3.90.930.1">
    <property type="match status" value="1"/>
</dbReference>
<evidence type="ECO:0000256" key="1">
    <source>
        <dbReference type="SAM" id="MobiDB-lite"/>
    </source>
</evidence>
<reference evidence="3 4" key="1">
    <citation type="submission" date="2019-02" db="EMBL/GenBank/DDBJ databases">
        <title>Deep-cultivation of Planctomycetes and their phenomic and genomic characterization uncovers novel biology.</title>
        <authorList>
            <person name="Wiegand S."/>
            <person name="Jogler M."/>
            <person name="Boedeker C."/>
            <person name="Pinto D."/>
            <person name="Vollmers J."/>
            <person name="Rivas-Marin E."/>
            <person name="Kohn T."/>
            <person name="Peeters S.H."/>
            <person name="Heuer A."/>
            <person name="Rast P."/>
            <person name="Oberbeckmann S."/>
            <person name="Bunk B."/>
            <person name="Jeske O."/>
            <person name="Meyerdierks A."/>
            <person name="Storesund J.E."/>
            <person name="Kallscheuer N."/>
            <person name="Luecker S."/>
            <person name="Lage O.M."/>
            <person name="Pohl T."/>
            <person name="Merkel B.J."/>
            <person name="Hornburger P."/>
            <person name="Mueller R.-W."/>
            <person name="Bruemmer F."/>
            <person name="Labrenz M."/>
            <person name="Spormann A.M."/>
            <person name="Op den Camp H."/>
            <person name="Overmann J."/>
            <person name="Amann R."/>
            <person name="Jetten M.S.M."/>
            <person name="Mascher T."/>
            <person name="Medema M.H."/>
            <person name="Devos D.P."/>
            <person name="Kaster A.-K."/>
            <person name="Ovreas L."/>
            <person name="Rohde M."/>
            <person name="Galperin M.Y."/>
            <person name="Jogler C."/>
        </authorList>
    </citation>
    <scope>NUCLEOTIDE SEQUENCE [LARGE SCALE GENOMIC DNA]</scope>
    <source>
        <strain evidence="3 4">HG15A2</strain>
    </source>
</reference>
<dbReference type="AlphaFoldDB" id="A0A517N2N0"/>
<evidence type="ECO:0000256" key="2">
    <source>
        <dbReference type="SAM" id="Phobius"/>
    </source>
</evidence>
<dbReference type="OrthoDB" id="6588791at2"/>